<keyword evidence="8" id="KW-0808">Transferase</keyword>
<evidence type="ECO:0000313" key="23">
    <source>
        <dbReference type="Proteomes" id="UP000153054"/>
    </source>
</evidence>
<keyword evidence="11" id="KW-1040">Host Golgi apparatus</keyword>
<evidence type="ECO:0000256" key="3">
    <source>
        <dbReference type="ARBA" id="ARBA00004136"/>
    </source>
</evidence>
<comment type="function">
    <text evidence="20">RNA-dependent RNA polymerase, which is responsible for the replication and transcription of the viral RNA genome using antigenomic RNA as an intermediate. During transcription, synthesizes subgenomic RNAs and assures their capping by a cap-snatching mechanism, which involves the endonuclease activity cleaving the host capped pre-mRNAs. These short capped RNAs are then used as primers for viral transcription. The 3'-end of subgenomic mRNAs molecules are not polyadenylated. During replication, the polymerase binds the 5' and 3' vRNA extremities at distinct sites. In turn, significant conformational changes occur in the polymerase and in vRNA to initiate active RNA synthesis. As a consequence of the use of the same enzyme for both transcription and replication, these mechanisms need to be well coordinated.</text>
</comment>
<dbReference type="GO" id="GO:0003968">
    <property type="term" value="F:RNA-directed RNA polymerase activity"/>
    <property type="evidence" value="ECO:0007669"/>
    <property type="project" value="UniProtKB-EC"/>
</dbReference>
<feature type="domain" description="RdRp catalytic" evidence="21">
    <location>
        <begin position="978"/>
        <end position="1175"/>
    </location>
</feature>
<evidence type="ECO:0000256" key="12">
    <source>
        <dbReference type="ARBA" id="ARBA00022842"/>
    </source>
</evidence>
<evidence type="ECO:0000256" key="14">
    <source>
        <dbReference type="ARBA" id="ARBA00023184"/>
    </source>
</evidence>
<keyword evidence="12" id="KW-0460">Magnesium</keyword>
<dbReference type="PROSITE" id="PS50525">
    <property type="entry name" value="RDRP_SSRNA_NEG_SEG"/>
    <property type="match status" value="1"/>
</dbReference>
<evidence type="ECO:0000256" key="13">
    <source>
        <dbReference type="ARBA" id="ARBA00022844"/>
    </source>
</evidence>
<dbReference type="EMBL" id="KF892040">
    <property type="protein sequence ID" value="AII79368.1"/>
    <property type="molecule type" value="Viral_cRNA"/>
</dbReference>
<keyword evidence="15" id="KW-0464">Manganese</keyword>
<dbReference type="Pfam" id="PF15518">
    <property type="entry name" value="L_protein_N"/>
    <property type="match status" value="1"/>
</dbReference>
<dbReference type="InterPro" id="IPR007322">
    <property type="entry name" value="RNA_pol_bunyavir"/>
</dbReference>
<evidence type="ECO:0000256" key="19">
    <source>
        <dbReference type="ARBA" id="ARBA00034123"/>
    </source>
</evidence>
<evidence type="ECO:0000256" key="15">
    <source>
        <dbReference type="ARBA" id="ARBA00023211"/>
    </source>
</evidence>
<keyword evidence="13" id="KW-0946">Virion</keyword>
<dbReference type="GO" id="GO:0044172">
    <property type="term" value="C:host cell endoplasmic reticulum-Golgi intermediate compartment"/>
    <property type="evidence" value="ECO:0007669"/>
    <property type="project" value="UniProtKB-SubCell"/>
</dbReference>
<keyword evidence="9" id="KW-0479">Metal-binding</keyword>
<dbReference type="InterPro" id="IPR022531">
    <property type="entry name" value="L_PA-C-like"/>
</dbReference>
<evidence type="ECO:0000256" key="10">
    <source>
        <dbReference type="ARBA" id="ARBA00022801"/>
    </source>
</evidence>
<dbReference type="GO" id="GO:0046872">
    <property type="term" value="F:metal ion binding"/>
    <property type="evidence" value="ECO:0007669"/>
    <property type="project" value="UniProtKB-KW"/>
</dbReference>
<comment type="cofactor">
    <cofactor evidence="1">
        <name>Mn(2+)</name>
        <dbReference type="ChEBI" id="CHEBI:29035"/>
    </cofactor>
</comment>
<evidence type="ECO:0000256" key="18">
    <source>
        <dbReference type="ARBA" id="ARBA00031012"/>
    </source>
</evidence>
<evidence type="ECO:0000256" key="9">
    <source>
        <dbReference type="ARBA" id="ARBA00022723"/>
    </source>
</evidence>
<reference evidence="22 23" key="1">
    <citation type="submission" date="2013-11" db="EMBL/GenBank/DDBJ databases">
        <title>Complete genome sequences of the new Phleboviruses, isolated in Eurasia.</title>
        <authorList>
            <person name="Alkhovsky S.V."/>
            <person name="Shchetinin A.M."/>
            <person name="Shchelkanov M.Y."/>
            <person name="Lvov D.K."/>
        </authorList>
    </citation>
    <scope>NUCLEOTIDE SEQUENCE [LARGE SCALE GENOMIC DNA]</scope>
    <source>
        <strain evidence="22">LEIV-21C</strain>
    </source>
</reference>
<dbReference type="GO" id="GO:0006351">
    <property type="term" value="P:DNA-templated transcription"/>
    <property type="evidence" value="ECO:0007669"/>
    <property type="project" value="InterPro"/>
</dbReference>
<dbReference type="InterPro" id="IPR007099">
    <property type="entry name" value="RNA-dir_pol_NSvirus"/>
</dbReference>
<evidence type="ECO:0000256" key="5">
    <source>
        <dbReference type="ARBA" id="ARBA00004452"/>
    </source>
</evidence>
<evidence type="ECO:0000256" key="7">
    <source>
        <dbReference type="ARBA" id="ARBA00018602"/>
    </source>
</evidence>
<dbReference type="GO" id="GO:0044177">
    <property type="term" value="C:host cell Golgi apparatus"/>
    <property type="evidence" value="ECO:0007669"/>
    <property type="project" value="UniProtKB-SubCell"/>
</dbReference>
<evidence type="ECO:0000313" key="22">
    <source>
        <dbReference type="EMBL" id="AII79368.1"/>
    </source>
</evidence>
<accession>A0A076JVA2</accession>
<dbReference type="InterPro" id="IPR029124">
    <property type="entry name" value="L_protein_N"/>
</dbReference>
<comment type="subcellular location">
    <subcellularLocation>
        <location evidence="3">Host Golgi apparatus</location>
    </subcellularLocation>
    <subcellularLocation>
        <location evidence="5">Host endoplasmic reticulum-Golgi intermediate compartment</location>
    </subcellularLocation>
    <subcellularLocation>
        <location evidence="4">Virion</location>
    </subcellularLocation>
</comment>
<dbReference type="Pfam" id="PF04196">
    <property type="entry name" value="Bunya_RdRp"/>
    <property type="match status" value="1"/>
</dbReference>
<dbReference type="GO" id="GO:0039694">
    <property type="term" value="P:viral RNA genome replication"/>
    <property type="evidence" value="ECO:0007669"/>
    <property type="project" value="InterPro"/>
</dbReference>
<dbReference type="EC" id="2.7.7.48" evidence="6"/>
<sequence>MLLAICSRTNPQRGLNCPPAVTYTSSHMRPPIPSFLLWTEGSDVLMDFDLDTIPPGSVTGSSIGPKFKVKTQAASSFVHDFTFAHWCDASDMPLKDHFPLVNDTFDHWTPDFISQRLDGSKVVVEFTTNRSDQEQSLISAFNTKVGKYEVALHNRSSLVSILFGVVVVSETTVVTNLNLNQQEVDELCFRFLVSRAVHLEMTTKMIIPEYDDVDEDKRSREVKAAFHSVQPDWDTTEAKFSPFSRRMFSNFSQMEPDKEYLAHIVVDSIKAAQDDLDKNHYLSESLTEQERLDRNRDESLKMVREFETEFNKGAERSAWSHKSTVPFPGVIPKVSGDTTSLSRLTELPVITGGSDATIRAWRTAYGSVSNGTVERCDEDVERERRAALCSLSVEEIEESKALRMKYHRCKIDNGMMDKLDLALQGVEAKEFRNHPTIIKKREESKKTFPLTTDTRDIDMFLHQDDSMFKQELSQTPPAPMIEAVKAGAEAQSLHGLEKEDNPWYQSALTFLSLPIGLWLFMCTCIGVELSISLKQHCGRQKFIIKKLRFFDIFLLIKPTNSGSHVFYSIAFPESAITGKLHRSQCFKGLQFEDGWFWTEFNSFKMSKLTNVVKCLSTGFNLFWFWRDFYEVPFWAGSEKDYLAGKQRANKMFKFCLLMLLEDKARTEEIATLSRYIMMEGFVSPPCIPKPQKMIEKLPELARTKFQVWLISRMLQTIIRISDYPFKITAGHKSASWSGMFNWVTGEPVDSTQKLISLFYLGYLKNKEESPERNASVGMYKKILEYEDKHPGRYTYLGLGDPPAEDTRFHEYSISLLKHLCIHAEHNLRQNWGESFKAMISRDIVDAIASLDLERLATLKASSNFNEEWYQKRTDGKVYHRSKVLEKVSKYVKKSSSHVHHIMEECLKKVESQGCMHICLFKKPQHGGLREIYVLGFEERVVQLVIETIARQICKRFKSETLTNPKQKLAIPETHGLRAVKTCGIHHETVATSDDAAKWNQCHHVTKFALMLCHFTDPLFHGFIIRGCSMFMKKRIMIDQSLINIIDAHTTLETSNRYLQLIHRGYHGSLEDQPKWMQRGGAFVQTETGMMQGILHYTSSLLHTVLQEWLRTFSQRFIRSKVSVDQRPDVLVDVLQSSDDSGMMISFPSTDKNSTGKYRYLSALVFKFKKVIGKYLGIYSSIKSTNNTLHLLEFNSEFFFHINHNRPLLRWITACDTISEQESLASRQEEMYNNLTSVLEGGGSFSLVSFCQYGQLLLHYTLLGMTVSPLFLEYIKLVSEIKDPSLGFFLMDHPFGSGLSGFKYNVWVAVQNSILGSRYRCLLEAIQNSDSAAPKKTLDTTTSGTFVQSTIIRFGDRKKWQRLVDRLNLPEDWLDIIDQNPEIVYRRPRDGTEVSLRIAEKIHSPGVSNSLSKGNCIIRVISSSVYILSRNILSDGLAWLYDEEDELKRPLLFKVMNQPDLDAHSRLTPAQLSTLFPMMAEFEKLQTHLRSYMKIDGEFISKKKVITQTRINILETERFLRARPEDLIADMWFGFTRTRMTPRTFKEEWDHLTAVFPWLKNNPAETLEQSPFQHHVQLRNFFSRLDLKGRDIRIIGAPIKKSSGISNVSTAIRDNFFPRFVLTHIPDEAALERIEAAGILKHALFLTVTGPYTDDTRLEMCKDFIISSEPILLKPNHGKTRSNVLSLFQDFFSMRGPDIIFNRIEMANCGVVGGFTSPQTPKEIDGRIVYTGDGVWRGIVDGFQVQLVITYMPKQKINQLKSITVNSDRSIATLSSFCHSWCKEMGVFNTEDFSKSQRFTKASFYMFNFKISGSRQTLGAPIFIVGERIFRPICWDPSKLEFRVRGNTLNLTYRESIPKAGQRMFNILSYTVKDTDVSDENAFKLMSLSPRHKFHGREPSTSWICMRALPINTIDRLLDRILNRERISASIDNDRLAECFKNVLESALRRKGVFLSEFSRATQKMLDSLSRDMLDFFAEAGLNDDLDLEEEPWLGGLDTFSLDDEDYLEEYNLGPFGIFSVEQEMNTKYYHHLLLDSLVEDIIQKLSLDGLRKLFQESEAPVEYKKEVSRLFSILQRDASRIVWKSRDLLSENMGLDVEDDMFG</sequence>
<dbReference type="GO" id="GO:0044423">
    <property type="term" value="C:virion component"/>
    <property type="evidence" value="ECO:0007669"/>
    <property type="project" value="UniProtKB-KW"/>
</dbReference>
<evidence type="ECO:0000256" key="16">
    <source>
        <dbReference type="ARBA" id="ARBA00030285"/>
    </source>
</evidence>
<comment type="similarity">
    <text evidence="19">Belongs to the Bunyavirales RNA polymerase family.</text>
</comment>
<dbReference type="Proteomes" id="UP000153054">
    <property type="component" value="Genome"/>
</dbReference>
<evidence type="ECO:0000256" key="1">
    <source>
        <dbReference type="ARBA" id="ARBA00001936"/>
    </source>
</evidence>
<dbReference type="GO" id="GO:0016787">
    <property type="term" value="F:hydrolase activity"/>
    <property type="evidence" value="ECO:0007669"/>
    <property type="project" value="UniProtKB-KW"/>
</dbReference>
<comment type="cofactor">
    <cofactor evidence="2">
        <name>Mg(2+)</name>
        <dbReference type="ChEBI" id="CHEBI:18420"/>
    </cofactor>
</comment>
<proteinExistence type="inferred from homology"/>
<keyword evidence="14" id="KW-1038">Host endoplasmic reticulum</keyword>
<evidence type="ECO:0000259" key="21">
    <source>
        <dbReference type="PROSITE" id="PS50525"/>
    </source>
</evidence>
<evidence type="ECO:0000256" key="20">
    <source>
        <dbReference type="ARBA" id="ARBA00046037"/>
    </source>
</evidence>
<evidence type="ECO:0000256" key="2">
    <source>
        <dbReference type="ARBA" id="ARBA00001946"/>
    </source>
</evidence>
<evidence type="ECO:0000256" key="6">
    <source>
        <dbReference type="ARBA" id="ARBA00012494"/>
    </source>
</evidence>
<evidence type="ECO:0000256" key="8">
    <source>
        <dbReference type="ARBA" id="ARBA00022679"/>
    </source>
</evidence>
<protein>
    <recommendedName>
        <fullName evidence="7">RNA-directed RNA polymerase L</fullName>
        <ecNumber evidence="6">2.7.7.48</ecNumber>
    </recommendedName>
    <alternativeName>
        <fullName evidence="16">Large structural protein</fullName>
    </alternativeName>
    <alternativeName>
        <fullName evidence="18">Replicase</fullName>
    </alternativeName>
    <alternativeName>
        <fullName evidence="17">Transcriptase</fullName>
    </alternativeName>
</protein>
<keyword evidence="10" id="KW-0378">Hydrolase</keyword>
<name>A0A076JVA2_9VIRU</name>
<evidence type="ECO:0000256" key="11">
    <source>
        <dbReference type="ARBA" id="ARBA00022812"/>
    </source>
</evidence>
<organism evidence="22 23">
    <name type="scientific">Zaliv Terpeniya virus</name>
    <dbReference type="NCBI Taxonomy" id="2748235"/>
    <lineage>
        <taxon>Viruses</taxon>
        <taxon>Riboviria</taxon>
        <taxon>Orthornavirae</taxon>
        <taxon>Negarnaviricota</taxon>
        <taxon>Polyploviricotina</taxon>
        <taxon>Bunyaviricetes</taxon>
        <taxon>Hareavirales</taxon>
        <taxon>Phenuiviridae</taxon>
        <taxon>Uukuvirus</taxon>
        <taxon>Uukuvirus tyulenyense</taxon>
    </lineage>
</organism>
<dbReference type="Pfam" id="PF12603">
    <property type="entry name" value="L_PA-C-like"/>
    <property type="match status" value="1"/>
</dbReference>
<evidence type="ECO:0000256" key="17">
    <source>
        <dbReference type="ARBA" id="ARBA00030436"/>
    </source>
</evidence>
<evidence type="ECO:0000256" key="4">
    <source>
        <dbReference type="ARBA" id="ARBA00004328"/>
    </source>
</evidence>